<keyword evidence="2" id="KW-1185">Reference proteome</keyword>
<proteinExistence type="predicted"/>
<dbReference type="PANTHER" id="PTHR10992:SF1002">
    <property type="entry name" value="SALICYLIC ACID-BINDING PROTEIN 2-LIKE"/>
    <property type="match status" value="1"/>
</dbReference>
<dbReference type="GO" id="GO:0009694">
    <property type="term" value="P:jasmonic acid metabolic process"/>
    <property type="evidence" value="ECO:0007669"/>
    <property type="project" value="TreeGrafter"/>
</dbReference>
<dbReference type="SUPFAM" id="SSF53474">
    <property type="entry name" value="alpha/beta-Hydrolases"/>
    <property type="match status" value="1"/>
</dbReference>
<dbReference type="Proteomes" id="UP000188268">
    <property type="component" value="Unassembled WGS sequence"/>
</dbReference>
<dbReference type="Gene3D" id="3.40.50.1820">
    <property type="entry name" value="alpha/beta hydrolase"/>
    <property type="match status" value="1"/>
</dbReference>
<sequence>MDNRYTYDDGPNKPPTTFVFGPLFLSSQVYQLSPPQDWTLASMLMRPIRLYSVEDMSRELVLSEKKYGSVNRVFIISENDMISTKDLVWWMIHENPPHQVEEVKGSDHMVMMSQPIQLSNLLLTIAVKYY</sequence>
<dbReference type="Gramene" id="OMO74181">
    <property type="protein sequence ID" value="OMO74181"/>
    <property type="gene ID" value="CCACVL1_16917"/>
</dbReference>
<dbReference type="OrthoDB" id="408373at2759"/>
<dbReference type="GO" id="GO:0009696">
    <property type="term" value="P:salicylic acid metabolic process"/>
    <property type="evidence" value="ECO:0007669"/>
    <property type="project" value="TreeGrafter"/>
</dbReference>
<organism evidence="1 2">
    <name type="scientific">Corchorus capsularis</name>
    <name type="common">Jute</name>
    <dbReference type="NCBI Taxonomy" id="210143"/>
    <lineage>
        <taxon>Eukaryota</taxon>
        <taxon>Viridiplantae</taxon>
        <taxon>Streptophyta</taxon>
        <taxon>Embryophyta</taxon>
        <taxon>Tracheophyta</taxon>
        <taxon>Spermatophyta</taxon>
        <taxon>Magnoliopsida</taxon>
        <taxon>eudicotyledons</taxon>
        <taxon>Gunneridae</taxon>
        <taxon>Pentapetalae</taxon>
        <taxon>rosids</taxon>
        <taxon>malvids</taxon>
        <taxon>Malvales</taxon>
        <taxon>Malvaceae</taxon>
        <taxon>Grewioideae</taxon>
        <taxon>Apeibeae</taxon>
        <taxon>Corchorus</taxon>
    </lineage>
</organism>
<evidence type="ECO:0000313" key="1">
    <source>
        <dbReference type="EMBL" id="OMO74181.1"/>
    </source>
</evidence>
<dbReference type="EMBL" id="AWWV01011133">
    <property type="protein sequence ID" value="OMO74181.1"/>
    <property type="molecule type" value="Genomic_DNA"/>
</dbReference>
<dbReference type="PANTHER" id="PTHR10992">
    <property type="entry name" value="METHYLESTERASE FAMILY MEMBER"/>
    <property type="match status" value="1"/>
</dbReference>
<gene>
    <name evidence="1" type="ORF">CCACVL1_16917</name>
</gene>
<name>A0A1R3HVE8_COCAP</name>
<dbReference type="STRING" id="210143.A0A1R3HVE8"/>
<protein>
    <submittedName>
        <fullName evidence="1">Polyneuridine-aldehyde esterase</fullName>
    </submittedName>
</protein>
<reference evidence="1 2" key="1">
    <citation type="submission" date="2013-09" db="EMBL/GenBank/DDBJ databases">
        <title>Corchorus capsularis genome sequencing.</title>
        <authorList>
            <person name="Alam M."/>
            <person name="Haque M.S."/>
            <person name="Islam M.S."/>
            <person name="Emdad E.M."/>
            <person name="Islam M.M."/>
            <person name="Ahmed B."/>
            <person name="Halim A."/>
            <person name="Hossen Q.M.M."/>
            <person name="Hossain M.Z."/>
            <person name="Ahmed R."/>
            <person name="Khan M.M."/>
            <person name="Islam R."/>
            <person name="Rashid M.M."/>
            <person name="Khan S.A."/>
            <person name="Rahman M.S."/>
            <person name="Alam M."/>
        </authorList>
    </citation>
    <scope>NUCLEOTIDE SEQUENCE [LARGE SCALE GENOMIC DNA]</scope>
    <source>
        <strain evidence="2">cv. CVL-1</strain>
        <tissue evidence="1">Whole seedling</tissue>
    </source>
</reference>
<accession>A0A1R3HVE8</accession>
<dbReference type="GO" id="GO:0080030">
    <property type="term" value="F:methyl indole-3-acetate esterase activity"/>
    <property type="evidence" value="ECO:0007669"/>
    <property type="project" value="TreeGrafter"/>
</dbReference>
<dbReference type="OMA" id="WMIHENP"/>
<dbReference type="GO" id="GO:0080032">
    <property type="term" value="F:methyl jasmonate esterase activity"/>
    <property type="evidence" value="ECO:0007669"/>
    <property type="project" value="TreeGrafter"/>
</dbReference>
<comment type="caution">
    <text evidence="1">The sequence shown here is derived from an EMBL/GenBank/DDBJ whole genome shotgun (WGS) entry which is preliminary data.</text>
</comment>
<evidence type="ECO:0000313" key="2">
    <source>
        <dbReference type="Proteomes" id="UP000188268"/>
    </source>
</evidence>
<dbReference type="InterPro" id="IPR045889">
    <property type="entry name" value="MES/HNL"/>
</dbReference>
<dbReference type="GO" id="GO:0080031">
    <property type="term" value="F:methyl salicylate esterase activity"/>
    <property type="evidence" value="ECO:0007669"/>
    <property type="project" value="TreeGrafter"/>
</dbReference>
<dbReference type="AlphaFoldDB" id="A0A1R3HVE8"/>
<dbReference type="InterPro" id="IPR029058">
    <property type="entry name" value="AB_hydrolase_fold"/>
</dbReference>